<dbReference type="SMART" id="SM00862">
    <property type="entry name" value="Trans_reg_C"/>
    <property type="match status" value="1"/>
</dbReference>
<dbReference type="Proteomes" id="UP000430634">
    <property type="component" value="Unassembled WGS sequence"/>
</dbReference>
<dbReference type="InterPro" id="IPR001867">
    <property type="entry name" value="OmpR/PhoB-type_DNA-bd"/>
</dbReference>
<evidence type="ECO:0000256" key="3">
    <source>
        <dbReference type="SAM" id="MobiDB-lite"/>
    </source>
</evidence>
<dbReference type="PANTHER" id="PTHR47691:SF3">
    <property type="entry name" value="HTH-TYPE TRANSCRIPTIONAL REGULATOR RV0890C-RELATED"/>
    <property type="match status" value="1"/>
</dbReference>
<dbReference type="CDD" id="cd00383">
    <property type="entry name" value="trans_reg_C"/>
    <property type="match status" value="1"/>
</dbReference>
<accession>A0A6I3T5T5</accession>
<evidence type="ECO:0000313" key="5">
    <source>
        <dbReference type="EMBL" id="MTV56295.1"/>
    </source>
</evidence>
<dbReference type="Pfam" id="PF13191">
    <property type="entry name" value="AAA_16"/>
    <property type="match status" value="1"/>
</dbReference>
<evidence type="ECO:0000259" key="4">
    <source>
        <dbReference type="PROSITE" id="PS51755"/>
    </source>
</evidence>
<dbReference type="InterPro" id="IPR041664">
    <property type="entry name" value="AAA_16"/>
</dbReference>
<organism evidence="5 6">
    <name type="scientific">Pseudoduganella buxea</name>
    <dbReference type="NCBI Taxonomy" id="1949069"/>
    <lineage>
        <taxon>Bacteria</taxon>
        <taxon>Pseudomonadati</taxon>
        <taxon>Pseudomonadota</taxon>
        <taxon>Betaproteobacteria</taxon>
        <taxon>Burkholderiales</taxon>
        <taxon>Oxalobacteraceae</taxon>
        <taxon>Telluria group</taxon>
        <taxon>Pseudoduganella</taxon>
    </lineage>
</organism>
<proteinExistence type="predicted"/>
<dbReference type="AlphaFoldDB" id="A0A6I3T5T5"/>
<feature type="region of interest" description="Disordered" evidence="3">
    <location>
        <begin position="449"/>
        <end position="471"/>
    </location>
</feature>
<dbReference type="PROSITE" id="PS51755">
    <property type="entry name" value="OMPR_PHOB"/>
    <property type="match status" value="1"/>
</dbReference>
<feature type="compositionally biased region" description="Basic residues" evidence="3">
    <location>
        <begin position="449"/>
        <end position="462"/>
    </location>
</feature>
<feature type="DNA-binding region" description="OmpR/PhoB-type" evidence="2">
    <location>
        <begin position="8"/>
        <end position="101"/>
    </location>
</feature>
<dbReference type="Gene3D" id="3.40.50.300">
    <property type="entry name" value="P-loop containing nucleotide triphosphate hydrolases"/>
    <property type="match status" value="1"/>
</dbReference>
<dbReference type="SUPFAM" id="SSF46894">
    <property type="entry name" value="C-terminal effector domain of the bipartite response regulators"/>
    <property type="match status" value="1"/>
</dbReference>
<dbReference type="EMBL" id="WNKZ01000151">
    <property type="protein sequence ID" value="MTV56295.1"/>
    <property type="molecule type" value="Genomic_DNA"/>
</dbReference>
<name>A0A6I3T5T5_9BURK</name>
<dbReference type="SUPFAM" id="SSF52540">
    <property type="entry name" value="P-loop containing nucleoside triphosphate hydrolases"/>
    <property type="match status" value="1"/>
</dbReference>
<evidence type="ECO:0000256" key="2">
    <source>
        <dbReference type="PROSITE-ProRule" id="PRU01091"/>
    </source>
</evidence>
<dbReference type="GO" id="GO:0000160">
    <property type="term" value="P:phosphorelay signal transduction system"/>
    <property type="evidence" value="ECO:0007669"/>
    <property type="project" value="InterPro"/>
</dbReference>
<reference evidence="5 6" key="1">
    <citation type="submission" date="2019-11" db="EMBL/GenBank/DDBJ databases">
        <title>Type strains purchased from KCTC, JCM and DSMZ.</title>
        <authorList>
            <person name="Lu H."/>
        </authorList>
    </citation>
    <scope>NUCLEOTIDE SEQUENCE [LARGE SCALE GENOMIC DNA]</scope>
    <source>
        <strain evidence="5 6">KCTC 52429</strain>
    </source>
</reference>
<dbReference type="Pfam" id="PF00486">
    <property type="entry name" value="Trans_reg_C"/>
    <property type="match status" value="1"/>
</dbReference>
<dbReference type="OrthoDB" id="9811542at2"/>
<dbReference type="PRINTS" id="PR00364">
    <property type="entry name" value="DISEASERSIST"/>
</dbReference>
<dbReference type="InterPro" id="IPR027417">
    <property type="entry name" value="P-loop_NTPase"/>
</dbReference>
<protein>
    <recommendedName>
        <fullName evidence="4">OmpR/PhoB-type domain-containing protein</fullName>
    </recommendedName>
</protein>
<sequence>MAMTPMTPARFRFAAFELQLGQRLLLREGRLLPVTSRAFDVLAVLAARAGELVSKEELLAAVWPGLVVEENNIQVQISQLRKLIGAASIATVSGRGYRLTLPCTGDNDAGAVPPAPASVPRQPALPLPPALYGRDEDLSDLDEMVRSRRLVSVLGTSGVGKTALAAAAARRALPRFTDGAAWVDVGTALAPADVVAAIAAALHLATDTPAADVVAHLAARRLLLVLDNADRVSAATAALAATLLAHAPRLHLLVTTQVRLNLLEESVYRLAALAVPTAGTPLAAARTFGALAMLEARVVALDHLFALDEDNIAAAIGLCRKLDGLPLALELAAARVPGLGLRTVLAHLNDGLGLLSGGSAGAAPRHRSLQAALEWSYALLAPEEQALYRELAALPPWFGPDQLGVGPNRALRRLDKLAALVDRSLVVFDGGRAEPYALTETGRLFASAKRRQAGSTDRRKKAGASAGFRYD</sequence>
<gene>
    <name evidence="5" type="ORF">GM672_26570</name>
</gene>
<dbReference type="GO" id="GO:0006355">
    <property type="term" value="P:regulation of DNA-templated transcription"/>
    <property type="evidence" value="ECO:0007669"/>
    <property type="project" value="InterPro"/>
</dbReference>
<dbReference type="InterPro" id="IPR036388">
    <property type="entry name" value="WH-like_DNA-bd_sf"/>
</dbReference>
<keyword evidence="1 2" id="KW-0238">DNA-binding</keyword>
<comment type="caution">
    <text evidence="5">The sequence shown here is derived from an EMBL/GenBank/DDBJ whole genome shotgun (WGS) entry which is preliminary data.</text>
</comment>
<dbReference type="Gene3D" id="1.10.10.10">
    <property type="entry name" value="Winged helix-like DNA-binding domain superfamily/Winged helix DNA-binding domain"/>
    <property type="match status" value="1"/>
</dbReference>
<dbReference type="PANTHER" id="PTHR47691">
    <property type="entry name" value="REGULATOR-RELATED"/>
    <property type="match status" value="1"/>
</dbReference>
<dbReference type="GO" id="GO:0003677">
    <property type="term" value="F:DNA binding"/>
    <property type="evidence" value="ECO:0007669"/>
    <property type="project" value="UniProtKB-UniRule"/>
</dbReference>
<dbReference type="InterPro" id="IPR016032">
    <property type="entry name" value="Sig_transdc_resp-reg_C-effctor"/>
</dbReference>
<evidence type="ECO:0000313" key="6">
    <source>
        <dbReference type="Proteomes" id="UP000430634"/>
    </source>
</evidence>
<evidence type="ECO:0000256" key="1">
    <source>
        <dbReference type="ARBA" id="ARBA00023125"/>
    </source>
</evidence>
<feature type="domain" description="OmpR/PhoB-type" evidence="4">
    <location>
        <begin position="8"/>
        <end position="101"/>
    </location>
</feature>